<gene>
    <name evidence="2" type="ORF">CALMAC_LOCUS4843</name>
</gene>
<dbReference type="EMBL" id="CAACVG010006654">
    <property type="protein sequence ID" value="VEN40802.1"/>
    <property type="molecule type" value="Genomic_DNA"/>
</dbReference>
<accession>A0A653BYV2</accession>
<keyword evidence="3" id="KW-1185">Reference proteome</keyword>
<feature type="non-terminal residue" evidence="2">
    <location>
        <position position="108"/>
    </location>
</feature>
<protein>
    <submittedName>
        <fullName evidence="2">Uncharacterized protein</fullName>
    </submittedName>
</protein>
<proteinExistence type="predicted"/>
<keyword evidence="1" id="KW-1133">Transmembrane helix</keyword>
<reference evidence="2 3" key="1">
    <citation type="submission" date="2019-01" db="EMBL/GenBank/DDBJ databases">
        <authorList>
            <person name="Sayadi A."/>
        </authorList>
    </citation>
    <scope>NUCLEOTIDE SEQUENCE [LARGE SCALE GENOMIC DNA]</scope>
</reference>
<sequence>VNSVGSSHILLLTFNTILTGTCCFYIILTTKNGHYLNIGSIIFLWLCTAMVLCYCGQKLTYSSTEFYNFLCNLSWYAWNKQNKSTYMILLMNSRKDMAYSCYGIRHIN</sequence>
<evidence type="ECO:0000313" key="3">
    <source>
        <dbReference type="Proteomes" id="UP000410492"/>
    </source>
</evidence>
<organism evidence="2 3">
    <name type="scientific">Callosobruchus maculatus</name>
    <name type="common">Southern cowpea weevil</name>
    <name type="synonym">Pulse bruchid</name>
    <dbReference type="NCBI Taxonomy" id="64391"/>
    <lineage>
        <taxon>Eukaryota</taxon>
        <taxon>Metazoa</taxon>
        <taxon>Ecdysozoa</taxon>
        <taxon>Arthropoda</taxon>
        <taxon>Hexapoda</taxon>
        <taxon>Insecta</taxon>
        <taxon>Pterygota</taxon>
        <taxon>Neoptera</taxon>
        <taxon>Endopterygota</taxon>
        <taxon>Coleoptera</taxon>
        <taxon>Polyphaga</taxon>
        <taxon>Cucujiformia</taxon>
        <taxon>Chrysomeloidea</taxon>
        <taxon>Chrysomelidae</taxon>
        <taxon>Bruchinae</taxon>
        <taxon>Bruchini</taxon>
        <taxon>Callosobruchus</taxon>
    </lineage>
</organism>
<evidence type="ECO:0000313" key="2">
    <source>
        <dbReference type="EMBL" id="VEN40802.1"/>
    </source>
</evidence>
<feature type="non-terminal residue" evidence="2">
    <location>
        <position position="1"/>
    </location>
</feature>
<dbReference type="OrthoDB" id="6737192at2759"/>
<dbReference type="AlphaFoldDB" id="A0A653BYV2"/>
<feature type="transmembrane region" description="Helical" evidence="1">
    <location>
        <begin position="34"/>
        <end position="55"/>
    </location>
</feature>
<evidence type="ECO:0000256" key="1">
    <source>
        <dbReference type="SAM" id="Phobius"/>
    </source>
</evidence>
<name>A0A653BYV2_CALMS</name>
<keyword evidence="1" id="KW-0472">Membrane</keyword>
<feature type="transmembrane region" description="Helical" evidence="1">
    <location>
        <begin position="9"/>
        <end position="28"/>
    </location>
</feature>
<dbReference type="Proteomes" id="UP000410492">
    <property type="component" value="Unassembled WGS sequence"/>
</dbReference>
<keyword evidence="1" id="KW-0812">Transmembrane</keyword>